<proteinExistence type="predicted"/>
<dbReference type="Gene3D" id="3.30.470.20">
    <property type="entry name" value="ATP-grasp fold, B domain"/>
    <property type="match status" value="1"/>
</dbReference>
<dbReference type="PANTHER" id="PTHR22931">
    <property type="entry name" value="PHOSPHOENOLPYRUVATE DIKINASE-RELATED"/>
    <property type="match status" value="1"/>
</dbReference>
<dbReference type="InterPro" id="IPR008279">
    <property type="entry name" value="PEP-util_enz_mobile_dom"/>
</dbReference>
<dbReference type="Pfam" id="PF01326">
    <property type="entry name" value="PPDK_N"/>
    <property type="match status" value="1"/>
</dbReference>
<protein>
    <submittedName>
        <fullName evidence="3">Pyruvate, phosphate dikinase</fullName>
    </submittedName>
</protein>
<keyword evidence="4" id="KW-1185">Reference proteome</keyword>
<dbReference type="Proteomes" id="UP000669179">
    <property type="component" value="Unassembled WGS sequence"/>
</dbReference>
<feature type="domain" description="Pyruvate phosphate dikinase AMP/ATP-binding" evidence="2">
    <location>
        <begin position="52"/>
        <end position="192"/>
    </location>
</feature>
<dbReference type="Gene3D" id="3.50.30.10">
    <property type="entry name" value="Phosphohistidine domain"/>
    <property type="match status" value="1"/>
</dbReference>
<dbReference type="Gene3D" id="3.30.1490.20">
    <property type="entry name" value="ATP-grasp fold, A domain"/>
    <property type="match status" value="1"/>
</dbReference>
<dbReference type="GO" id="GO:0050242">
    <property type="term" value="F:pyruvate, phosphate dikinase activity"/>
    <property type="evidence" value="ECO:0007669"/>
    <property type="project" value="InterPro"/>
</dbReference>
<dbReference type="InterPro" id="IPR036637">
    <property type="entry name" value="Phosphohistidine_dom_sf"/>
</dbReference>
<organism evidence="3 4">
    <name type="scientific">Actinomadura barringtoniae</name>
    <dbReference type="NCBI Taxonomy" id="1427535"/>
    <lineage>
        <taxon>Bacteria</taxon>
        <taxon>Bacillati</taxon>
        <taxon>Actinomycetota</taxon>
        <taxon>Actinomycetes</taxon>
        <taxon>Streptosporangiales</taxon>
        <taxon>Thermomonosporaceae</taxon>
        <taxon>Actinomadura</taxon>
    </lineage>
</organism>
<sequence length="434" mass="45348">MTWIHPLSPETDETPSTIGGKAHGLIVMKRLGLPVPPGFVISTAACRAYLRDGRLPDGLGSELAAAVADLEVATGAERPLTVSVRSGAGVSMPGMMDTILNLGLTAGRLRSAVTEVFSSWDTPRATTYRELHGIPHDAGTAVTVQAMVFGDRAAHSGSGVAFSRDPNTGERTPFGEVLFGHQGDDVVSGRSTTLPLSELTEREPAVWADLTKALERVERHYRDACHVEFTFEAGELWLLQVRPGGIAGGAAVRVAVDLADEGLISRQDALRRVRPEDLRHARTPRIAASDTPDLLARGAGACPGVATGKIATSADRAVRMAADGPVILVRPHTSPLDMHGLAAAAGVVTARGGPASHAAIVARAMGKPAVVGVRCLTFDEAGGRVQVAGRTVPDGMVMTIDGTAGDIAIGSPRVTTPPTGSHLRRFLEWAAEIP</sequence>
<name>A0A939PJR5_9ACTN</name>
<dbReference type="SUPFAM" id="SSF56059">
    <property type="entry name" value="Glutathione synthetase ATP-binding domain-like"/>
    <property type="match status" value="1"/>
</dbReference>
<accession>A0A939PJR5</accession>
<dbReference type="InterPro" id="IPR013815">
    <property type="entry name" value="ATP_grasp_subdomain_1"/>
</dbReference>
<dbReference type="Gene3D" id="1.10.189.10">
    <property type="entry name" value="Pyruvate Phosphate Dikinase, domain 2"/>
    <property type="match status" value="1"/>
</dbReference>
<keyword evidence="3" id="KW-0670">Pyruvate</keyword>
<dbReference type="AlphaFoldDB" id="A0A939PJR5"/>
<evidence type="ECO:0000259" key="2">
    <source>
        <dbReference type="Pfam" id="PF01326"/>
    </source>
</evidence>
<dbReference type="SUPFAM" id="SSF52009">
    <property type="entry name" value="Phosphohistidine domain"/>
    <property type="match status" value="1"/>
</dbReference>
<comment type="caution">
    <text evidence="3">The sequence shown here is derived from an EMBL/GenBank/DDBJ whole genome shotgun (WGS) entry which is preliminary data.</text>
</comment>
<dbReference type="InterPro" id="IPR010121">
    <property type="entry name" value="Pyruvate_phosphate_dikinase"/>
</dbReference>
<dbReference type="EMBL" id="JAGEOJ010000024">
    <property type="protein sequence ID" value="MBO2454182.1"/>
    <property type="molecule type" value="Genomic_DNA"/>
</dbReference>
<gene>
    <name evidence="3" type="ORF">J4573_44340</name>
</gene>
<dbReference type="GO" id="GO:0016301">
    <property type="term" value="F:kinase activity"/>
    <property type="evidence" value="ECO:0007669"/>
    <property type="project" value="InterPro"/>
</dbReference>
<evidence type="ECO:0000259" key="1">
    <source>
        <dbReference type="Pfam" id="PF00391"/>
    </source>
</evidence>
<dbReference type="PANTHER" id="PTHR22931:SF9">
    <property type="entry name" value="PYRUVATE, PHOSPHATE DIKINASE 1, CHLOROPLASTIC"/>
    <property type="match status" value="1"/>
</dbReference>
<evidence type="ECO:0000313" key="4">
    <source>
        <dbReference type="Proteomes" id="UP000669179"/>
    </source>
</evidence>
<reference evidence="3" key="1">
    <citation type="submission" date="2021-03" db="EMBL/GenBank/DDBJ databases">
        <authorList>
            <person name="Kanchanasin P."/>
            <person name="Saeng-In P."/>
            <person name="Phongsopitanun W."/>
            <person name="Yuki M."/>
            <person name="Kudo T."/>
            <person name="Ohkuma M."/>
            <person name="Tanasupawat S."/>
        </authorList>
    </citation>
    <scope>NUCLEOTIDE SEQUENCE</scope>
    <source>
        <strain evidence="3">GKU 128</strain>
    </source>
</reference>
<dbReference type="GO" id="GO:0005524">
    <property type="term" value="F:ATP binding"/>
    <property type="evidence" value="ECO:0007669"/>
    <property type="project" value="InterPro"/>
</dbReference>
<feature type="domain" description="PEP-utilising enzyme mobile" evidence="1">
    <location>
        <begin position="325"/>
        <end position="405"/>
    </location>
</feature>
<dbReference type="RefSeq" id="WP_208262369.1">
    <property type="nucleotide sequence ID" value="NZ_JAGEOJ010000024.1"/>
</dbReference>
<dbReference type="InterPro" id="IPR002192">
    <property type="entry name" value="PPDK_AMP/ATP-bd"/>
</dbReference>
<dbReference type="Pfam" id="PF00391">
    <property type="entry name" value="PEP-utilizers"/>
    <property type="match status" value="1"/>
</dbReference>
<evidence type="ECO:0000313" key="3">
    <source>
        <dbReference type="EMBL" id="MBO2454182.1"/>
    </source>
</evidence>